<dbReference type="PANTHER" id="PTHR11236:SF50">
    <property type="entry name" value="AMINODEOXYCHORISMATE SYNTHASE COMPONENT 1"/>
    <property type="match status" value="1"/>
</dbReference>
<dbReference type="InterPro" id="IPR005802">
    <property type="entry name" value="ADC_synth_comp_1"/>
</dbReference>
<protein>
    <submittedName>
        <fullName evidence="2">Aminodeoxychorismate synthase, component I</fullName>
    </submittedName>
</protein>
<dbReference type="OrthoDB" id="9803598at2"/>
<feature type="domain" description="Chorismate-utilising enzyme C-terminal" evidence="1">
    <location>
        <begin position="115"/>
        <end position="369"/>
    </location>
</feature>
<dbReference type="SUPFAM" id="SSF56752">
    <property type="entry name" value="D-aminoacid aminotransferase-like PLP-dependent enzymes"/>
    <property type="match status" value="1"/>
</dbReference>
<dbReference type="KEGG" id="vne:CFK40_18530"/>
<dbReference type="InterPro" id="IPR043132">
    <property type="entry name" value="BCAT-like_C"/>
</dbReference>
<dbReference type="GO" id="GO:0046820">
    <property type="term" value="F:4-amino-4-deoxychorismate synthase activity"/>
    <property type="evidence" value="ECO:0007669"/>
    <property type="project" value="TreeGrafter"/>
</dbReference>
<dbReference type="InterPro" id="IPR019999">
    <property type="entry name" value="Anth_synth_I-like"/>
</dbReference>
<dbReference type="GO" id="GO:0000162">
    <property type="term" value="P:L-tryptophan biosynthetic process"/>
    <property type="evidence" value="ECO:0007669"/>
    <property type="project" value="TreeGrafter"/>
</dbReference>
<sequence>MSQTKNPELFFNFNDTQGIRKPMMFKDPVDIICATSIADVLPCLEKIQQFVEDGYYAAGYVTYEAAPAFDSEFRVNNGGNMPLLWFGIFNEPIREMLQDTGDFSIDEWTASETANDYQTNLEHIKKYIEQGDTYQVNYTIRLNSSFNGDTKAYYHQLAKAQSANYSAYIQTADHTILSASPELFFQKCKEKITTRPMKGTVKRGKTYEEDYEKATWLVQSEKDQAENVMIVDLLRNDLGSIARPGSVQVPELFSIEKYPTVYQMTSTVTATIEKNTSIADVFKALFPCGSITGAPKISTMKIIQELETSPRGAYCGAIGYVTPDNEAIFNVPIRTVTIDHQDDSATYGVGGGVTWDSTSDGEYDEILTKAALLKRKQPEFQLLESIGLVNGQYLVLENHMDRLEKSAQYFDFSIDLYAIRKKLVEIASNYTQGKWKVRLLVQKDGQFKYETKQISEKPIGQVSVTLANNPVSSDDIFLYHKTTNRTVYENARSSYPNYYDVLLWNEKHELTEFTGGNIVVKINGQLFTPPIECGLLGGTFRKKLVDSGKVKERIIHVEELKECESIFFVNSVREWVPVKVTFHP</sequence>
<dbReference type="EMBL" id="CP022437">
    <property type="protein sequence ID" value="ASN06860.1"/>
    <property type="molecule type" value="Genomic_DNA"/>
</dbReference>
<dbReference type="AlphaFoldDB" id="A0A221MGW0"/>
<dbReference type="Gene3D" id="3.20.10.10">
    <property type="entry name" value="D-amino Acid Aminotransferase, subunit A, domain 2"/>
    <property type="match status" value="1"/>
</dbReference>
<dbReference type="Gene3D" id="3.60.120.10">
    <property type="entry name" value="Anthranilate synthase"/>
    <property type="match status" value="1"/>
</dbReference>
<evidence type="ECO:0000313" key="2">
    <source>
        <dbReference type="EMBL" id="ASN06860.1"/>
    </source>
</evidence>
<evidence type="ECO:0000259" key="1">
    <source>
        <dbReference type="Pfam" id="PF00425"/>
    </source>
</evidence>
<name>A0A221MGW0_9BACI</name>
<dbReference type="InterPro" id="IPR015890">
    <property type="entry name" value="Chorismate_C"/>
</dbReference>
<dbReference type="Pfam" id="PF01063">
    <property type="entry name" value="Aminotran_4"/>
    <property type="match status" value="1"/>
</dbReference>
<dbReference type="InterPro" id="IPR043131">
    <property type="entry name" value="BCAT-like_N"/>
</dbReference>
<reference evidence="2 3" key="1">
    <citation type="journal article" date="2003" name="Int. J. Syst. Evol. Microbiol.">
        <title>Virgibacillus carmonensis sp. nov., Virgibacillus necropolis sp. nov. and Virgibacillus picturae sp. nov., three novel species isolated from deteriorated mural paintings, transfer of the species of the genus salibacillus to Virgibacillus, as Virgibacillus marismortui comb. nov. and Virgibacillus salexigens comb. nov., and emended description of the genus Virgibacillus.</title>
        <authorList>
            <person name="Heyrman J."/>
            <person name="Logan N.A."/>
            <person name="Busse H.J."/>
            <person name="Balcaen A."/>
            <person name="Lebbe L."/>
            <person name="Rodriguez-Diaz M."/>
            <person name="Swings J."/>
            <person name="De Vos P."/>
        </authorList>
    </citation>
    <scope>NUCLEOTIDE SEQUENCE [LARGE SCALE GENOMIC DNA]</scope>
    <source>
        <strain evidence="2 3">LMG 19488</strain>
    </source>
</reference>
<proteinExistence type="predicted"/>
<dbReference type="InterPro" id="IPR005801">
    <property type="entry name" value="ADC_synthase"/>
</dbReference>
<dbReference type="SUPFAM" id="SSF56322">
    <property type="entry name" value="ADC synthase"/>
    <property type="match status" value="1"/>
</dbReference>
<dbReference type="GO" id="GO:0009396">
    <property type="term" value="P:folic acid-containing compound biosynthetic process"/>
    <property type="evidence" value="ECO:0007669"/>
    <property type="project" value="InterPro"/>
</dbReference>
<dbReference type="InterPro" id="IPR001544">
    <property type="entry name" value="Aminotrans_IV"/>
</dbReference>
<dbReference type="Pfam" id="PF00425">
    <property type="entry name" value="Chorismate_bind"/>
    <property type="match status" value="1"/>
</dbReference>
<dbReference type="PANTHER" id="PTHR11236">
    <property type="entry name" value="AMINOBENZOATE/ANTHRANILATE SYNTHASE"/>
    <property type="match status" value="1"/>
</dbReference>
<dbReference type="Proteomes" id="UP000204391">
    <property type="component" value="Chromosome"/>
</dbReference>
<keyword evidence="3" id="KW-1185">Reference proteome</keyword>
<dbReference type="InterPro" id="IPR036038">
    <property type="entry name" value="Aminotransferase-like"/>
</dbReference>
<dbReference type="Gene3D" id="3.30.470.10">
    <property type="match status" value="1"/>
</dbReference>
<dbReference type="RefSeq" id="WP_089533856.1">
    <property type="nucleotide sequence ID" value="NZ_CP022437.1"/>
</dbReference>
<gene>
    <name evidence="2" type="primary">pabB</name>
    <name evidence="2" type="ORF">CFK40_18530</name>
</gene>
<organism evidence="2 3">
    <name type="scientific">Virgibacillus necropolis</name>
    <dbReference type="NCBI Taxonomy" id="163877"/>
    <lineage>
        <taxon>Bacteria</taxon>
        <taxon>Bacillati</taxon>
        <taxon>Bacillota</taxon>
        <taxon>Bacilli</taxon>
        <taxon>Bacillales</taxon>
        <taxon>Bacillaceae</taxon>
        <taxon>Virgibacillus</taxon>
    </lineage>
</organism>
<dbReference type="NCBIfam" id="TIGR00553">
    <property type="entry name" value="pabB"/>
    <property type="match status" value="1"/>
</dbReference>
<evidence type="ECO:0000313" key="3">
    <source>
        <dbReference type="Proteomes" id="UP000204391"/>
    </source>
</evidence>
<dbReference type="PRINTS" id="PR00095">
    <property type="entry name" value="ANTSNTHASEI"/>
</dbReference>
<accession>A0A221MGW0</accession>